<evidence type="ECO:0000256" key="5">
    <source>
        <dbReference type="SAM" id="MobiDB-lite"/>
    </source>
</evidence>
<feature type="compositionally biased region" description="Gly residues" evidence="5">
    <location>
        <begin position="786"/>
        <end position="795"/>
    </location>
</feature>
<dbReference type="InterPro" id="IPR001002">
    <property type="entry name" value="Chitin-bd_1"/>
</dbReference>
<dbReference type="PANTHER" id="PTHR11177:SF317">
    <property type="entry name" value="CHITINASE 12-RELATED"/>
    <property type="match status" value="1"/>
</dbReference>
<feature type="region of interest" description="Disordered" evidence="5">
    <location>
        <begin position="786"/>
        <end position="812"/>
    </location>
</feature>
<dbReference type="SUPFAM" id="SSF51445">
    <property type="entry name" value="(Trans)glycosidases"/>
    <property type="match status" value="1"/>
</dbReference>
<evidence type="ECO:0000259" key="7">
    <source>
        <dbReference type="PROSITE" id="PS51910"/>
    </source>
</evidence>
<sequence length="1152" mass="121832">MPQNISHESSEESSLLPNLFDKRQREEDGNGGLLCRNGPCPDGSCCGPAGVCGYGEDFCGVVCTSNCDAVAMCGNFSEGGNTKCGMNLCCSWGGWCGTSEVHCIGPNKFTPCQEDFGSCEIIRPKTCGEGSGSTKGRTIGYYLASNSRDRLCNRVFPKDINAEDYTHLFFSFASIDPNTFRIRPWDDADIPLMEDFTALNTNTWIAVGGYTFSDNGTTHTTWSDLCSTAENRAAFIQSTADFMDKYGFTGVDLDWEYPVEPKRGGSKGDTENFTKLVREMREAYGNKYGISLTLAPDYWYLRYFDAEGMQPYVDFFGFMAYDLHGSWDSDVLTLGSLVRGQADVREIYNDPSCNTLGCPFAGPSKRAECTGQDGVMSLLEIKKLIKEKNLTPRLNTDSMMKELIWDDQWIGYDDEETHEMKRNFANNLCFGGTMAWSVDFNSGTGDGDSAPISTDGRCGPENGGFKCEGSTFGNCCSSYGYCGSGETHCGSGCQSGKCLTGQETTDGTCGASAHGSFCGLWPQGSCCSSSGYCGDSEGHCGKGCQSGACLEEPSNGKGSGPVYIAPEVYDDPNPVASCFPPCTLIMPPWSLDKPTTISRPPVTVSYLDSWDMTVVTTSTVITLPPVTTTVVEVWNVIWINGEDESGKSQTTVGLTSSVDFPPVTLTRTRAGQTPVTWTYSPGSWPTIDSNDDNPFPPPPPPPPGKPSSITAIRGPPKPTCKPGQQCGSLCKANCGRGEDENTSGGGGGGGGGGRPCIGVCGCIGPICNTPNLNCVGPLCPPGSIGGGGSGGGGGGDPDDPDEEDDEDEECTTRTVTDRWVSCDAQRTTQCKTYSTSLVSECSRTGTATTTTGGSCPLPTYDPDLLDIHDQIPIGVSHTQGTTVYNGQTVTTWGWNINPLGGTKPPNGGNSNGGQATRTTAPPILPGAPTLPPVNPPYSGSECSSYLHTTMCNGSGGDKACVTQDLCVPTKPCYSTYSARGTPACSGEYSICLSTTVFTRCGLVGGVAARADATAAPSPIGEGSTTAVLSVPTSEPYQLSVPTTSTPSSHPSFPTHPHHGHPHHHHQRSAGNELRELEVSVPNAQQNLSNAAMGDLSLISARQNNDCGGSANGGCDYIRFCASGMCAKTEDVPCLVSGLPPPLFTIMYPLDQY</sequence>
<dbReference type="Gene3D" id="3.20.20.80">
    <property type="entry name" value="Glycosidases"/>
    <property type="match status" value="1"/>
</dbReference>
<feature type="compositionally biased region" description="Basic residues" evidence="5">
    <location>
        <begin position="1055"/>
        <end position="1067"/>
    </location>
</feature>
<dbReference type="InterPro" id="IPR029070">
    <property type="entry name" value="Chitinase_insertion_sf"/>
</dbReference>
<keyword evidence="3 4" id="KW-0147">Chitin-binding</keyword>
<dbReference type="Gene3D" id="3.10.50.10">
    <property type="match status" value="1"/>
</dbReference>
<dbReference type="OrthoDB" id="73875at2759"/>
<dbReference type="SUPFAM" id="SSF54556">
    <property type="entry name" value="Chitinase insertion domain"/>
    <property type="match status" value="1"/>
</dbReference>
<comment type="similarity">
    <text evidence="1">Belongs to the glycosyl hydrolase 18 family. Chitinase class V subfamily.</text>
</comment>
<dbReference type="InterPro" id="IPR036861">
    <property type="entry name" value="Endochitinase-like_sf"/>
</dbReference>
<feature type="disulfide bond" evidence="4">
    <location>
        <begin position="475"/>
        <end position="489"/>
    </location>
</feature>
<feature type="region of interest" description="Disordered" evidence="5">
    <location>
        <begin position="1034"/>
        <end position="1072"/>
    </location>
</feature>
<protein>
    <recommendedName>
        <fullName evidence="2">chitinase</fullName>
        <ecNumber evidence="2">3.2.1.14</ecNumber>
    </recommendedName>
</protein>
<dbReference type="PANTHER" id="PTHR11177">
    <property type="entry name" value="CHITINASE"/>
    <property type="match status" value="1"/>
</dbReference>
<dbReference type="GO" id="GO:0008843">
    <property type="term" value="F:endochitinase activity"/>
    <property type="evidence" value="ECO:0007669"/>
    <property type="project" value="UniProtKB-EC"/>
</dbReference>
<feature type="compositionally biased region" description="Low complexity" evidence="5">
    <location>
        <begin position="1041"/>
        <end position="1054"/>
    </location>
</feature>
<feature type="compositionally biased region" description="Pro residues" evidence="5">
    <location>
        <begin position="694"/>
        <end position="705"/>
    </location>
</feature>
<feature type="compositionally biased region" description="Acidic residues" evidence="5">
    <location>
        <begin position="796"/>
        <end position="809"/>
    </location>
</feature>
<name>A0A4Q4SJ92_9PLEO</name>
<dbReference type="PROSITE" id="PS51910">
    <property type="entry name" value="GH18_2"/>
    <property type="match status" value="1"/>
</dbReference>
<dbReference type="EC" id="3.2.1.14" evidence="2"/>
<gene>
    <name evidence="8" type="ORF">AA0113_g2767</name>
</gene>
<feature type="disulfide bond" evidence="4">
    <location>
        <begin position="526"/>
        <end position="540"/>
    </location>
</feature>
<feature type="disulfide bond" evidence="4">
    <location>
        <begin position="89"/>
        <end position="103"/>
    </location>
</feature>
<dbReference type="AlphaFoldDB" id="A0A4Q4SJ92"/>
<dbReference type="EMBL" id="PEJP01000009">
    <property type="protein sequence ID" value="RYO70727.1"/>
    <property type="molecule type" value="Genomic_DNA"/>
</dbReference>
<dbReference type="Proteomes" id="UP000293823">
    <property type="component" value="Unassembled WGS sequence"/>
</dbReference>
<evidence type="ECO:0000313" key="8">
    <source>
        <dbReference type="EMBL" id="RYO70727.1"/>
    </source>
</evidence>
<feature type="domain" description="Chitin-binding type-1" evidence="6">
    <location>
        <begin position="455"/>
        <end position="500"/>
    </location>
</feature>
<evidence type="ECO:0000256" key="2">
    <source>
        <dbReference type="ARBA" id="ARBA00012729"/>
    </source>
</evidence>
<keyword evidence="4" id="KW-1015">Disulfide bond</keyword>
<evidence type="ECO:0000313" key="9">
    <source>
        <dbReference type="Proteomes" id="UP000293823"/>
    </source>
</evidence>
<dbReference type="InterPro" id="IPR001223">
    <property type="entry name" value="Glyco_hydro18_cat"/>
</dbReference>
<evidence type="ECO:0000256" key="3">
    <source>
        <dbReference type="ARBA" id="ARBA00022669"/>
    </source>
</evidence>
<feature type="domain" description="Chitin-binding type-1" evidence="6">
    <location>
        <begin position="70"/>
        <end position="121"/>
    </location>
</feature>
<dbReference type="GO" id="GO:0005975">
    <property type="term" value="P:carbohydrate metabolic process"/>
    <property type="evidence" value="ECO:0007669"/>
    <property type="project" value="InterPro"/>
</dbReference>
<feature type="domain" description="GH18" evidence="7">
    <location>
        <begin position="136"/>
        <end position="463"/>
    </location>
</feature>
<dbReference type="Pfam" id="PF00704">
    <property type="entry name" value="Glyco_hydro_18"/>
    <property type="match status" value="1"/>
</dbReference>
<comment type="caution">
    <text evidence="4">Lacks conserved residue(s) required for the propagation of feature annotation.</text>
</comment>
<evidence type="ECO:0000259" key="6">
    <source>
        <dbReference type="PROSITE" id="PS50941"/>
    </source>
</evidence>
<dbReference type="Gene3D" id="3.30.60.10">
    <property type="entry name" value="Endochitinase-like"/>
    <property type="match status" value="4"/>
</dbReference>
<accession>A0A4Q4SJ92</accession>
<dbReference type="SUPFAM" id="SSF57016">
    <property type="entry name" value="Plant lectins/antimicrobial peptides"/>
    <property type="match status" value="3"/>
</dbReference>
<organism evidence="8 9">
    <name type="scientific">Alternaria arborescens</name>
    <dbReference type="NCBI Taxonomy" id="156630"/>
    <lineage>
        <taxon>Eukaryota</taxon>
        <taxon>Fungi</taxon>
        <taxon>Dikarya</taxon>
        <taxon>Ascomycota</taxon>
        <taxon>Pezizomycotina</taxon>
        <taxon>Dothideomycetes</taxon>
        <taxon>Pleosporomycetidae</taxon>
        <taxon>Pleosporales</taxon>
        <taxon>Pleosporineae</taxon>
        <taxon>Pleosporaceae</taxon>
        <taxon>Alternaria</taxon>
        <taxon>Alternaria sect. Alternaria</taxon>
    </lineage>
</organism>
<dbReference type="SMART" id="SM00636">
    <property type="entry name" value="Glyco_18"/>
    <property type="match status" value="1"/>
</dbReference>
<dbReference type="GO" id="GO:0008061">
    <property type="term" value="F:chitin binding"/>
    <property type="evidence" value="ECO:0007669"/>
    <property type="project" value="UniProtKB-UniRule"/>
</dbReference>
<dbReference type="InterPro" id="IPR017853">
    <property type="entry name" value="GH"/>
</dbReference>
<dbReference type="PROSITE" id="PS50941">
    <property type="entry name" value="CHIT_BIND_I_2"/>
    <property type="match status" value="3"/>
</dbReference>
<dbReference type="SMART" id="SM00270">
    <property type="entry name" value="ChtBD1"/>
    <property type="match status" value="4"/>
</dbReference>
<proteinExistence type="inferred from homology"/>
<feature type="region of interest" description="Disordered" evidence="5">
    <location>
        <begin position="669"/>
        <end position="721"/>
    </location>
</feature>
<dbReference type="CDD" id="cd00035">
    <property type="entry name" value="ChtBD1"/>
    <property type="match status" value="1"/>
</dbReference>
<keyword evidence="9" id="KW-1185">Reference proteome</keyword>
<evidence type="ECO:0000256" key="1">
    <source>
        <dbReference type="ARBA" id="ARBA00008682"/>
    </source>
</evidence>
<dbReference type="CDD" id="cd11618">
    <property type="entry name" value="ChtBD1_1"/>
    <property type="match status" value="1"/>
</dbReference>
<feature type="compositionally biased region" description="Polar residues" evidence="5">
    <location>
        <begin position="669"/>
        <end position="688"/>
    </location>
</feature>
<evidence type="ECO:0000256" key="4">
    <source>
        <dbReference type="PROSITE-ProRule" id="PRU00261"/>
    </source>
</evidence>
<dbReference type="InterPro" id="IPR011583">
    <property type="entry name" value="Chitinase_II/V-like_cat"/>
</dbReference>
<reference evidence="9" key="1">
    <citation type="journal article" date="2019" name="bioRxiv">
        <title>Genomics, evolutionary history and diagnostics of the Alternaria alternata species group including apple and Asian pear pathotypes.</title>
        <authorList>
            <person name="Armitage A.D."/>
            <person name="Cockerton H.M."/>
            <person name="Sreenivasaprasad S."/>
            <person name="Woodhall J.W."/>
            <person name="Lane C.R."/>
            <person name="Harrison R.J."/>
            <person name="Clarkson J.P."/>
        </authorList>
    </citation>
    <scope>NUCLEOTIDE SEQUENCE [LARGE SCALE GENOMIC DNA]</scope>
    <source>
        <strain evidence="9">RGR 97.0016</strain>
    </source>
</reference>
<dbReference type="Pfam" id="PF00187">
    <property type="entry name" value="Chitin_bind_1"/>
    <property type="match status" value="1"/>
</dbReference>
<feature type="domain" description="Chitin-binding type-1" evidence="6">
    <location>
        <begin position="506"/>
        <end position="551"/>
    </location>
</feature>
<comment type="caution">
    <text evidence="8">The sequence shown here is derived from an EMBL/GenBank/DDBJ whole genome shotgun (WGS) entry which is preliminary data.</text>
</comment>
<feature type="disulfide bond" evidence="4">
    <location>
        <begin position="84"/>
        <end position="96"/>
    </location>
</feature>
<dbReference type="InterPro" id="IPR050314">
    <property type="entry name" value="Glycosyl_Hydrlase_18"/>
</dbReference>